<comment type="cofactor">
    <cofactor evidence="1">
        <name>Mg(2+)</name>
        <dbReference type="ChEBI" id="CHEBI:18420"/>
    </cofactor>
</comment>
<dbReference type="SUPFAM" id="SSF52540">
    <property type="entry name" value="P-loop containing nucleoside triphosphate hydrolases"/>
    <property type="match status" value="2"/>
</dbReference>
<dbReference type="Gene3D" id="3.40.50.300">
    <property type="entry name" value="P-loop containing nucleotide triphosphate hydrolases"/>
    <property type="match status" value="1"/>
</dbReference>
<dbReference type="Pfam" id="PF05970">
    <property type="entry name" value="PIF1"/>
    <property type="match status" value="1"/>
</dbReference>
<evidence type="ECO:0000259" key="2">
    <source>
        <dbReference type="Pfam" id="PF05970"/>
    </source>
</evidence>
<keyword evidence="4" id="KW-1185">Reference proteome</keyword>
<keyword evidence="1" id="KW-0234">DNA repair</keyword>
<dbReference type="GeneID" id="126893016"/>
<comment type="catalytic activity">
    <reaction evidence="1">
        <text>ATP + H2O = ADP + phosphate + H(+)</text>
        <dbReference type="Rhea" id="RHEA:13065"/>
        <dbReference type="ChEBI" id="CHEBI:15377"/>
        <dbReference type="ChEBI" id="CHEBI:15378"/>
        <dbReference type="ChEBI" id="CHEBI:30616"/>
        <dbReference type="ChEBI" id="CHEBI:43474"/>
        <dbReference type="ChEBI" id="CHEBI:456216"/>
        <dbReference type="EC" id="5.6.2.3"/>
    </reaction>
</comment>
<dbReference type="PANTHER" id="PTHR47642">
    <property type="entry name" value="ATP-DEPENDENT DNA HELICASE"/>
    <property type="match status" value="1"/>
</dbReference>
<organism evidence="3 4">
    <name type="scientific">Diabrotica virgifera virgifera</name>
    <name type="common">western corn rootworm</name>
    <dbReference type="NCBI Taxonomy" id="50390"/>
    <lineage>
        <taxon>Eukaryota</taxon>
        <taxon>Metazoa</taxon>
        <taxon>Ecdysozoa</taxon>
        <taxon>Arthropoda</taxon>
        <taxon>Hexapoda</taxon>
        <taxon>Insecta</taxon>
        <taxon>Pterygota</taxon>
        <taxon>Neoptera</taxon>
        <taxon>Endopterygota</taxon>
        <taxon>Coleoptera</taxon>
        <taxon>Polyphaga</taxon>
        <taxon>Cucujiformia</taxon>
        <taxon>Chrysomeloidea</taxon>
        <taxon>Chrysomelidae</taxon>
        <taxon>Galerucinae</taxon>
        <taxon>Diabroticina</taxon>
        <taxon>Diabroticites</taxon>
        <taxon>Diabrotica</taxon>
    </lineage>
</organism>
<dbReference type="RefSeq" id="XP_050518912.1">
    <property type="nucleotide sequence ID" value="XM_050662955.1"/>
</dbReference>
<proteinExistence type="inferred from homology"/>
<keyword evidence="1" id="KW-0378">Hydrolase</keyword>
<dbReference type="InterPro" id="IPR051055">
    <property type="entry name" value="PIF1_helicase"/>
</dbReference>
<dbReference type="EnsemblMetazoa" id="XM_050662955.1">
    <property type="protein sequence ID" value="XP_050518912.1"/>
    <property type="gene ID" value="LOC126893016"/>
</dbReference>
<evidence type="ECO:0000313" key="4">
    <source>
        <dbReference type="Proteomes" id="UP001652700"/>
    </source>
</evidence>
<comment type="similarity">
    <text evidence="1">Belongs to the helicase family.</text>
</comment>
<keyword evidence="1" id="KW-0347">Helicase</keyword>
<dbReference type="InterPro" id="IPR027417">
    <property type="entry name" value="P-loop_NTPase"/>
</dbReference>
<feature type="domain" description="DNA helicase Pif1-like DEAD-box helicase" evidence="2">
    <location>
        <begin position="17"/>
        <end position="188"/>
    </location>
</feature>
<sequence length="297" mass="33773">MAFEDCDDWWYWAYSSIPYYGEAVTGKTFSFNAVKEQVNRCFGKKAAKVCVQTGVAARLVGERTIHSTFKLPVEKDGKVGSTVPPLTGNYLRTLRRESENIEFLFIDEISMTPYQMLSMMESRWRQLNNSDELFDNLNVIVCGDLSQLPPIPPGTPIYKQPARYFPAVHLWRTFSLAELMENMRQHLDLLLSKQLTEATGVSQVEDRNNAVLNEYSAAGTQIFKILAKDVLLCAQRNVDNVNIDKIVPKDDNKIGGLLKELEIFVGARVMLRANINVTVCIDFDRDGIHIIEPRHLH</sequence>
<protein>
    <recommendedName>
        <fullName evidence="1">ATP-dependent DNA helicase</fullName>
        <ecNumber evidence="1">5.6.2.3</ecNumber>
    </recommendedName>
</protein>
<evidence type="ECO:0000256" key="1">
    <source>
        <dbReference type="RuleBase" id="RU363044"/>
    </source>
</evidence>
<dbReference type="InterPro" id="IPR010285">
    <property type="entry name" value="DNA_helicase_pif1-like_DEAD"/>
</dbReference>
<keyword evidence="1" id="KW-0233">DNA recombination</keyword>
<dbReference type="Proteomes" id="UP001652700">
    <property type="component" value="Unplaced"/>
</dbReference>
<keyword evidence="1" id="KW-0227">DNA damage</keyword>
<evidence type="ECO:0000313" key="3">
    <source>
        <dbReference type="EnsemblMetazoa" id="XP_050518912.1"/>
    </source>
</evidence>
<dbReference type="PANTHER" id="PTHR47642:SF6">
    <property type="entry name" value="ATP-DEPENDENT DNA HELICASE"/>
    <property type="match status" value="1"/>
</dbReference>
<keyword evidence="1" id="KW-0067">ATP-binding</keyword>
<reference evidence="3" key="1">
    <citation type="submission" date="2025-05" db="UniProtKB">
        <authorList>
            <consortium name="EnsemblMetazoa"/>
        </authorList>
    </citation>
    <scope>IDENTIFICATION</scope>
</reference>
<keyword evidence="1" id="KW-0547">Nucleotide-binding</keyword>
<name>A0ABM5L8Z6_DIAVI</name>
<accession>A0ABM5L8Z6</accession>
<dbReference type="EC" id="5.6.2.3" evidence="1"/>